<sequence length="266" mass="29959">MKHWPLLLLLLFTAPLLHAQDVVTAERAFAQLAIDSSVKTAFLRFADSNGVVFDQGNILPAIKTWSSFPDKMPLFYWQPAFAAMSYAGDLGFTTGPYEVKASATDTPLVCGHYTTVWKKNAQGEWKFMADMGTRYEQSLYGKQSLQHFTDLVPSGQPDSAIYLLEKKLILAHDSLADEAFRFAAADSAWFNIEGVMPVQGIENIMNGLRQVPVSLRFEPVAGGISQRKDLAYVYGTVKYNQRKETYLRIWAHTSKGWKLLVQVLHW</sequence>
<dbReference type="RefSeq" id="WP_264281990.1">
    <property type="nucleotide sequence ID" value="NZ_CP107006.1"/>
</dbReference>
<dbReference type="SUPFAM" id="SSF54427">
    <property type="entry name" value="NTF2-like"/>
    <property type="match status" value="1"/>
</dbReference>
<protein>
    <recommendedName>
        <fullName evidence="4">DUF4440 domain-containing protein</fullName>
    </recommendedName>
</protein>
<dbReference type="Proteomes" id="UP001162741">
    <property type="component" value="Chromosome"/>
</dbReference>
<organism evidence="2 3">
    <name type="scientific">Chitinophaga horti</name>
    <dbReference type="NCBI Taxonomy" id="2920382"/>
    <lineage>
        <taxon>Bacteria</taxon>
        <taxon>Pseudomonadati</taxon>
        <taxon>Bacteroidota</taxon>
        <taxon>Chitinophagia</taxon>
        <taxon>Chitinophagales</taxon>
        <taxon>Chitinophagaceae</taxon>
        <taxon>Chitinophaga</taxon>
    </lineage>
</organism>
<feature type="chain" id="PRO_5046211353" description="DUF4440 domain-containing protein" evidence="1">
    <location>
        <begin position="20"/>
        <end position="266"/>
    </location>
</feature>
<gene>
    <name evidence="2" type="ORF">MKQ68_02840</name>
</gene>
<evidence type="ECO:0000313" key="2">
    <source>
        <dbReference type="EMBL" id="UYQ94026.1"/>
    </source>
</evidence>
<accession>A0ABY6J2Y6</accession>
<reference evidence="2" key="1">
    <citation type="submission" date="2022-10" db="EMBL/GenBank/DDBJ databases">
        <title>Chitinophaga sp. nov., isolated from soil.</title>
        <authorList>
            <person name="Jeon C.O."/>
        </authorList>
    </citation>
    <scope>NUCLEOTIDE SEQUENCE</scope>
    <source>
        <strain evidence="2">R8</strain>
    </source>
</reference>
<name>A0ABY6J2Y6_9BACT</name>
<keyword evidence="1" id="KW-0732">Signal</keyword>
<evidence type="ECO:0008006" key="4">
    <source>
        <dbReference type="Google" id="ProtNLM"/>
    </source>
</evidence>
<proteinExistence type="predicted"/>
<dbReference type="EMBL" id="CP107006">
    <property type="protein sequence ID" value="UYQ94026.1"/>
    <property type="molecule type" value="Genomic_DNA"/>
</dbReference>
<evidence type="ECO:0000256" key="1">
    <source>
        <dbReference type="SAM" id="SignalP"/>
    </source>
</evidence>
<keyword evidence="3" id="KW-1185">Reference proteome</keyword>
<feature type="signal peptide" evidence="1">
    <location>
        <begin position="1"/>
        <end position="19"/>
    </location>
</feature>
<evidence type="ECO:0000313" key="3">
    <source>
        <dbReference type="Proteomes" id="UP001162741"/>
    </source>
</evidence>
<dbReference type="Gene3D" id="3.10.450.50">
    <property type="match status" value="1"/>
</dbReference>
<dbReference type="InterPro" id="IPR032710">
    <property type="entry name" value="NTF2-like_dom_sf"/>
</dbReference>